<evidence type="ECO:0000256" key="1">
    <source>
        <dbReference type="SAM" id="Phobius"/>
    </source>
</evidence>
<evidence type="ECO:0000313" key="2">
    <source>
        <dbReference type="EMBL" id="XBH15492.1"/>
    </source>
</evidence>
<dbReference type="EMBL" id="CP121196">
    <property type="protein sequence ID" value="XBH15492.1"/>
    <property type="molecule type" value="Genomic_DNA"/>
</dbReference>
<feature type="transmembrane region" description="Helical" evidence="1">
    <location>
        <begin position="233"/>
        <end position="252"/>
    </location>
</feature>
<feature type="transmembrane region" description="Helical" evidence="1">
    <location>
        <begin position="194"/>
        <end position="221"/>
    </location>
</feature>
<keyword evidence="1" id="KW-0812">Transmembrane</keyword>
<dbReference type="RefSeq" id="WP_348260725.1">
    <property type="nucleotide sequence ID" value="NZ_CP121196.1"/>
</dbReference>
<reference evidence="2" key="1">
    <citation type="submission" date="2023-03" db="EMBL/GenBank/DDBJ databases">
        <title>Edaphobacter sp.</title>
        <authorList>
            <person name="Huber K.J."/>
            <person name="Papendorf J."/>
            <person name="Pilke C."/>
            <person name="Bunk B."/>
            <person name="Sproeer C."/>
            <person name="Pester M."/>
        </authorList>
    </citation>
    <scope>NUCLEOTIDE SEQUENCE</scope>
    <source>
        <strain evidence="2">DSM 110680</strain>
    </source>
</reference>
<accession>A0AAU7DDU5</accession>
<organism evidence="2">
    <name type="scientific">Telmatobacter sp. DSM 110680</name>
    <dbReference type="NCBI Taxonomy" id="3036704"/>
    <lineage>
        <taxon>Bacteria</taxon>
        <taxon>Pseudomonadati</taxon>
        <taxon>Acidobacteriota</taxon>
        <taxon>Terriglobia</taxon>
        <taxon>Terriglobales</taxon>
        <taxon>Acidobacteriaceae</taxon>
        <taxon>Telmatobacter</taxon>
    </lineage>
</organism>
<keyword evidence="1" id="KW-0472">Membrane</keyword>
<feature type="transmembrane region" description="Helical" evidence="1">
    <location>
        <begin position="363"/>
        <end position="382"/>
    </location>
</feature>
<dbReference type="AlphaFoldDB" id="A0AAU7DDU5"/>
<protein>
    <recommendedName>
        <fullName evidence="3">Glycosyltransferase RgtA/B/C/D-like domain-containing protein</fullName>
    </recommendedName>
</protein>
<feature type="transmembrane region" description="Helical" evidence="1">
    <location>
        <begin position="338"/>
        <end position="356"/>
    </location>
</feature>
<feature type="transmembrane region" description="Helical" evidence="1">
    <location>
        <begin position="272"/>
        <end position="289"/>
    </location>
</feature>
<evidence type="ECO:0008006" key="3">
    <source>
        <dbReference type="Google" id="ProtNLM"/>
    </source>
</evidence>
<feature type="transmembrane region" description="Helical" evidence="1">
    <location>
        <begin position="111"/>
        <end position="133"/>
    </location>
</feature>
<feature type="transmembrane region" description="Helical" evidence="1">
    <location>
        <begin position="296"/>
        <end position="318"/>
    </location>
</feature>
<proteinExistence type="predicted"/>
<gene>
    <name evidence="2" type="ORF">P8935_13030</name>
</gene>
<name>A0AAU7DDU5_9BACT</name>
<keyword evidence="1" id="KW-1133">Transmembrane helix</keyword>
<feature type="transmembrane region" description="Helical" evidence="1">
    <location>
        <begin position="140"/>
        <end position="162"/>
    </location>
</feature>
<sequence>MTDHDDAASRSQLKYINEQEQEQQLKDLANLHGRNILLVFLFALLAMAVMGYHPGLEDDAVYLTAVKADLNPVLYPHDSDFFRIQSQATVFDKCIAGFIRLTHIPVAFTELLFQFVSIFLILLGCWLIARILFAEQWVQWAGVALTAAMMTLPVAGTALYLADQHLHPRNTATALVLLAVSRIMSGRNWQAVPLLLLAFLLHPIMAALGISFCFFLAMAMLKPVHPWLRSLRGSLVAAVPLGWVFESPTPVWHRALQTRGYYFLYTWTWYEWLGALAPLILFGLLWRIARQRGETMLARFTLAVFSYGLFQQAVAMIVLKSPALERLTPMQPMRFLHLIYYFLTLIGGCLLGKYLLKTNAWRWAAFLIVTNTGMFVSQVALYPGTDHLELPGIPSSNPWLQSFDWIRANTPTNAYFAMDPNYLAAPGEDYHSFRAIAERSQLADMIKDPSLVTQVPELGPAWEMQVNATAGWQRFQLEDFERLKAKLGVGWVIVSYPQPRGLACPWHNDSLTVCEIP</sequence>
<feature type="transmembrane region" description="Helical" evidence="1">
    <location>
        <begin position="36"/>
        <end position="53"/>
    </location>
</feature>